<comment type="caution">
    <text evidence="9">The sequence shown here is derived from an EMBL/GenBank/DDBJ whole genome shotgun (WGS) entry which is preliminary data.</text>
</comment>
<sequence>MADAIQAAPASHSPPTTWAGRFFDSDIWASFKRSKLTMAAAVLTALFMASAILAGLLSPQDPFDPAQLELMNSRLPPIWDAEGQMPFVLGTDEQGRDIFSAILYGLRISLAVGILGVALSATLGITLGLIAGYVGGTTDAIIMRIADVQLTFPAILIALLVDGVVKAVLGGQLSEMTTLSVLVFSIGLSFWVQYARTVRGSVMVEKNKDYIAAARLIGLPTPVIMFRHVLPNVLGPVLVIATINLALAVITEATLSFLGTGMPETMPSLGTLIRIGNNYLFSGEWWIVAFPGIALAVLVLAINLLGDWLRDALNPKLR</sequence>
<feature type="transmembrane region" description="Helical" evidence="7">
    <location>
        <begin position="173"/>
        <end position="192"/>
    </location>
</feature>
<keyword evidence="4 7" id="KW-0812">Transmembrane</keyword>
<dbReference type="GO" id="GO:0005886">
    <property type="term" value="C:plasma membrane"/>
    <property type="evidence" value="ECO:0007669"/>
    <property type="project" value="UniProtKB-SubCell"/>
</dbReference>
<dbReference type="PANTHER" id="PTHR43386:SF26">
    <property type="entry name" value="ABC TRANSPORTER PERMEASE PROTEIN"/>
    <property type="match status" value="1"/>
</dbReference>
<comment type="similarity">
    <text evidence="7">Belongs to the binding-protein-dependent transport system permease family.</text>
</comment>
<keyword evidence="5 7" id="KW-1133">Transmembrane helix</keyword>
<dbReference type="Pfam" id="PF12911">
    <property type="entry name" value="OppC_N"/>
    <property type="match status" value="1"/>
</dbReference>
<reference evidence="9 10" key="1">
    <citation type="submission" date="2020-08" db="EMBL/GenBank/DDBJ databases">
        <title>The Agave Microbiome: Exploring the role of microbial communities in plant adaptations to desert environments.</title>
        <authorList>
            <person name="Partida-Martinez L.P."/>
        </authorList>
    </citation>
    <scope>NUCLEOTIDE SEQUENCE [LARGE SCALE GENOMIC DNA]</scope>
    <source>
        <strain evidence="9 10">AT3.9</strain>
    </source>
</reference>
<dbReference type="Pfam" id="PF00528">
    <property type="entry name" value="BPD_transp_1"/>
    <property type="match status" value="1"/>
</dbReference>
<dbReference type="CDD" id="cd06261">
    <property type="entry name" value="TM_PBP2"/>
    <property type="match status" value="1"/>
</dbReference>
<evidence type="ECO:0000256" key="6">
    <source>
        <dbReference type="ARBA" id="ARBA00023136"/>
    </source>
</evidence>
<feature type="transmembrane region" description="Helical" evidence="7">
    <location>
        <begin position="36"/>
        <end position="57"/>
    </location>
</feature>
<feature type="transmembrane region" description="Helical" evidence="7">
    <location>
        <begin position="141"/>
        <end position="161"/>
    </location>
</feature>
<dbReference type="EMBL" id="JACHWB010000003">
    <property type="protein sequence ID" value="MBB3019393.1"/>
    <property type="molecule type" value="Genomic_DNA"/>
</dbReference>
<feature type="transmembrane region" description="Helical" evidence="7">
    <location>
        <begin position="237"/>
        <end position="258"/>
    </location>
</feature>
<feature type="transmembrane region" description="Helical" evidence="7">
    <location>
        <begin position="110"/>
        <end position="135"/>
    </location>
</feature>
<keyword evidence="10" id="KW-1185">Reference proteome</keyword>
<proteinExistence type="inferred from homology"/>
<keyword evidence="6 7" id="KW-0472">Membrane</keyword>
<dbReference type="InterPro" id="IPR035906">
    <property type="entry name" value="MetI-like_sf"/>
</dbReference>
<dbReference type="Proteomes" id="UP000532010">
    <property type="component" value="Unassembled WGS sequence"/>
</dbReference>
<dbReference type="AlphaFoldDB" id="A0A7W4VLI7"/>
<evidence type="ECO:0000313" key="9">
    <source>
        <dbReference type="EMBL" id="MBB3019393.1"/>
    </source>
</evidence>
<dbReference type="PROSITE" id="PS50928">
    <property type="entry name" value="ABC_TM1"/>
    <property type="match status" value="1"/>
</dbReference>
<feature type="transmembrane region" description="Helical" evidence="7">
    <location>
        <begin position="285"/>
        <end position="309"/>
    </location>
</feature>
<comment type="subcellular location">
    <subcellularLocation>
        <location evidence="1 7">Cell membrane</location>
        <topology evidence="1 7">Multi-pass membrane protein</topology>
    </subcellularLocation>
</comment>
<dbReference type="SUPFAM" id="SSF161098">
    <property type="entry name" value="MetI-like"/>
    <property type="match status" value="1"/>
</dbReference>
<feature type="domain" description="ABC transmembrane type-1" evidence="8">
    <location>
        <begin position="106"/>
        <end position="306"/>
    </location>
</feature>
<keyword evidence="2 7" id="KW-0813">Transport</keyword>
<dbReference type="RefSeq" id="WP_183450507.1">
    <property type="nucleotide sequence ID" value="NZ_JACHWB010000003.1"/>
</dbReference>
<accession>A0A7W4VLI7</accession>
<dbReference type="PANTHER" id="PTHR43386">
    <property type="entry name" value="OLIGOPEPTIDE TRANSPORT SYSTEM PERMEASE PROTEIN APPC"/>
    <property type="match status" value="1"/>
</dbReference>
<evidence type="ECO:0000256" key="3">
    <source>
        <dbReference type="ARBA" id="ARBA00022475"/>
    </source>
</evidence>
<keyword evidence="3" id="KW-1003">Cell membrane</keyword>
<evidence type="ECO:0000256" key="2">
    <source>
        <dbReference type="ARBA" id="ARBA00022448"/>
    </source>
</evidence>
<evidence type="ECO:0000256" key="7">
    <source>
        <dbReference type="RuleBase" id="RU363032"/>
    </source>
</evidence>
<name>A0A7W4VLI7_9HYPH</name>
<evidence type="ECO:0000259" key="8">
    <source>
        <dbReference type="PROSITE" id="PS50928"/>
    </source>
</evidence>
<evidence type="ECO:0000256" key="1">
    <source>
        <dbReference type="ARBA" id="ARBA00004651"/>
    </source>
</evidence>
<organism evidence="9 10">
    <name type="scientific">Microvirga lupini</name>
    <dbReference type="NCBI Taxonomy" id="420324"/>
    <lineage>
        <taxon>Bacteria</taxon>
        <taxon>Pseudomonadati</taxon>
        <taxon>Pseudomonadota</taxon>
        <taxon>Alphaproteobacteria</taxon>
        <taxon>Hyphomicrobiales</taxon>
        <taxon>Methylobacteriaceae</taxon>
        <taxon>Microvirga</taxon>
    </lineage>
</organism>
<dbReference type="InterPro" id="IPR025966">
    <property type="entry name" value="OppC_N"/>
</dbReference>
<evidence type="ECO:0000313" key="10">
    <source>
        <dbReference type="Proteomes" id="UP000532010"/>
    </source>
</evidence>
<evidence type="ECO:0000256" key="4">
    <source>
        <dbReference type="ARBA" id="ARBA00022692"/>
    </source>
</evidence>
<dbReference type="InterPro" id="IPR050366">
    <property type="entry name" value="BP-dependent_transpt_permease"/>
</dbReference>
<gene>
    <name evidence="9" type="ORF">FHR70_002458</name>
</gene>
<protein>
    <submittedName>
        <fullName evidence="9">Peptide/nickel transport system permease protein</fullName>
    </submittedName>
</protein>
<dbReference type="Gene3D" id="1.10.3720.10">
    <property type="entry name" value="MetI-like"/>
    <property type="match status" value="1"/>
</dbReference>
<evidence type="ECO:0000256" key="5">
    <source>
        <dbReference type="ARBA" id="ARBA00022989"/>
    </source>
</evidence>
<dbReference type="GO" id="GO:0055085">
    <property type="term" value="P:transmembrane transport"/>
    <property type="evidence" value="ECO:0007669"/>
    <property type="project" value="InterPro"/>
</dbReference>
<dbReference type="InterPro" id="IPR000515">
    <property type="entry name" value="MetI-like"/>
</dbReference>